<dbReference type="EnsemblMetazoa" id="PPA09771.1">
    <property type="protein sequence ID" value="PPA09771.1"/>
    <property type="gene ID" value="WBGene00099325"/>
</dbReference>
<dbReference type="Proteomes" id="UP000005239">
    <property type="component" value="Unassembled WGS sequence"/>
</dbReference>
<protein>
    <submittedName>
        <fullName evidence="3">Uncharacterized protein</fullName>
    </submittedName>
</protein>
<name>A0A2A6CUI6_PRIPA</name>
<feature type="coiled-coil region" evidence="1">
    <location>
        <begin position="524"/>
        <end position="551"/>
    </location>
</feature>
<evidence type="ECO:0000313" key="3">
    <source>
        <dbReference type="EnsemblMetazoa" id="PPA09771.1"/>
    </source>
</evidence>
<evidence type="ECO:0000313" key="4">
    <source>
        <dbReference type="Proteomes" id="UP000005239"/>
    </source>
</evidence>
<evidence type="ECO:0000256" key="1">
    <source>
        <dbReference type="SAM" id="Coils"/>
    </source>
</evidence>
<keyword evidence="1" id="KW-0175">Coiled coil</keyword>
<feature type="compositionally biased region" description="Basic and acidic residues" evidence="2">
    <location>
        <begin position="826"/>
        <end position="836"/>
    </location>
</feature>
<accession>A0A8R1YAD9</accession>
<feature type="region of interest" description="Disordered" evidence="2">
    <location>
        <begin position="564"/>
        <end position="615"/>
    </location>
</feature>
<feature type="compositionally biased region" description="Basic and acidic residues" evidence="2">
    <location>
        <begin position="643"/>
        <end position="745"/>
    </location>
</feature>
<organism evidence="3 4">
    <name type="scientific">Pristionchus pacificus</name>
    <name type="common">Parasitic nematode worm</name>
    <dbReference type="NCBI Taxonomy" id="54126"/>
    <lineage>
        <taxon>Eukaryota</taxon>
        <taxon>Metazoa</taxon>
        <taxon>Ecdysozoa</taxon>
        <taxon>Nematoda</taxon>
        <taxon>Chromadorea</taxon>
        <taxon>Rhabditida</taxon>
        <taxon>Rhabditina</taxon>
        <taxon>Diplogasteromorpha</taxon>
        <taxon>Diplogasteroidea</taxon>
        <taxon>Neodiplogasteridae</taxon>
        <taxon>Pristionchus</taxon>
    </lineage>
</organism>
<feature type="compositionally biased region" description="Basic and acidic residues" evidence="2">
    <location>
        <begin position="597"/>
        <end position="615"/>
    </location>
</feature>
<evidence type="ECO:0000256" key="2">
    <source>
        <dbReference type="SAM" id="MobiDB-lite"/>
    </source>
</evidence>
<feature type="compositionally biased region" description="Basic and acidic residues" evidence="2">
    <location>
        <begin position="578"/>
        <end position="589"/>
    </location>
</feature>
<feature type="compositionally biased region" description="Polar residues" evidence="2">
    <location>
        <begin position="811"/>
        <end position="825"/>
    </location>
</feature>
<reference evidence="4" key="1">
    <citation type="journal article" date="2008" name="Nat. Genet.">
        <title>The Pristionchus pacificus genome provides a unique perspective on nematode lifestyle and parasitism.</title>
        <authorList>
            <person name="Dieterich C."/>
            <person name="Clifton S.W."/>
            <person name="Schuster L.N."/>
            <person name="Chinwalla A."/>
            <person name="Delehaunty K."/>
            <person name="Dinkelacker I."/>
            <person name="Fulton L."/>
            <person name="Fulton R."/>
            <person name="Godfrey J."/>
            <person name="Minx P."/>
            <person name="Mitreva M."/>
            <person name="Roeseler W."/>
            <person name="Tian H."/>
            <person name="Witte H."/>
            <person name="Yang S.P."/>
            <person name="Wilson R.K."/>
            <person name="Sommer R.J."/>
        </authorList>
    </citation>
    <scope>NUCLEOTIDE SEQUENCE [LARGE SCALE GENOMIC DNA]</scope>
    <source>
        <strain evidence="4">PS312</strain>
    </source>
</reference>
<dbReference type="AlphaFoldDB" id="A0A2A6CUI6"/>
<feature type="region of interest" description="Disordered" evidence="2">
    <location>
        <begin position="643"/>
        <end position="839"/>
    </location>
</feature>
<accession>A0A2A6CUI6</accession>
<sequence length="999" mass="114934">MSISNNNSLARLLYTSSFFFLHDKDCSIMVDTRNVSVDLIGSLDVGQFSELAYVFGPASEENWRAKMTQERWPSQNGRPVDGDELLELTQEIVTTGRGTDFSADRLYCRLDGSVYYEPSTDAVHRITLFEDERLMHADLPAGHSILVKAGVLHTLPHLNNSTTEVKMFRRPTNGVDFVEPSFGIIRNPFENCHIMGFQTLSSHDYMSTGYPLKDTFTDSNLDGFIEKVDELTFKNQKGEVVPYVKVSFGSERNATGLHNDVDRLWRDDGNSGLTGSLAGGEGRPGVVYDKEKKTIDVNLLLRRVDGTFFVQCKEGEHLCMLVSPPGMRGEPIEEALQCINFSRGIRLPASYWHSVPFPLPEGGAKIHLSEVVGETNCGQVVNLTEEIGKTLTIQLRIASVARLHQFSSIPLTLSSFHRRKMTRAVTKKIEMDYTESEEEVLNENKDSTIVARFVCIPKANNGEFSGCKFECCVCLHIFPTATAFNDHKRLEYCFRLVRRAYDPEPSNIIVPIKRSEESLPELTREEKKEAVKAEREKLKKQKRENRAYLRALYGYPSLEQMKAEMEQRKIDEQEDEEVQRYNEQADARARRERRKKEKAEELEKKKVEDERKAALDSVKEELRMFGKIRKEAIRKKEKEMIKKNMERIERDMKSKKEEEKRKSEVKRKSEEKERIQDDKRNIIEEETRLREEEEEKVKTEDENRARIEDEKIREDVEMTNEEMKEEKTEEQKKEKIGDEMEEKKVEKMKRKRITADVQMSEETLANITENRRRKRRMDEDETEEESAIKKKKANEAAVDETTRNGEGPASEPSSIFPQAEQYKSANTDESKTVDPKKWKKKSEMRKIQIILTDKQSASLFSGLKTTTGDGTNEVYECAFCLDKMSTLDAGRRHMLSHVRVIRFRCRLCDAGAFYSIDMQNHLKNGDCSEMKKAFKQLHFDNLPEITKKHTDELTIIANPQSPGAPVFTNGKIVSITSAVPYLPDPTIEKEMLKPKPAEM</sequence>
<proteinExistence type="predicted"/>
<keyword evidence="4" id="KW-1185">Reference proteome</keyword>
<gene>
    <name evidence="3" type="primary">WBGene00099325</name>
</gene>
<reference evidence="3" key="2">
    <citation type="submission" date="2022-06" db="UniProtKB">
        <authorList>
            <consortium name="EnsemblMetazoa"/>
        </authorList>
    </citation>
    <scope>IDENTIFICATION</scope>
    <source>
        <strain evidence="3">PS312</strain>
    </source>
</reference>